<protein>
    <submittedName>
        <fullName evidence="1">Uncharacterized protein</fullName>
    </submittedName>
</protein>
<dbReference type="RefSeq" id="WP_062471437.1">
    <property type="nucleotide sequence ID" value="NZ_BBYN01000029.1"/>
</dbReference>
<dbReference type="Proteomes" id="UP000188993">
    <property type="component" value="Chromosome"/>
</dbReference>
<evidence type="ECO:0000313" key="1">
    <source>
        <dbReference type="EMBL" id="AQS52464.1"/>
    </source>
</evidence>
<reference evidence="1 2" key="1">
    <citation type="journal article" date="2014" name="Int. J. Syst. Evol. Microbiol.">
        <title>Jeotgalibaca dankookensis gen. nov., sp. nov., a member of the family Carnobacteriaceae, isolated from seujeot (Korean traditional food).</title>
        <authorList>
            <person name="Lee D.G."/>
            <person name="Trujillo M.E."/>
            <person name="Kang H."/>
            <person name="Ahn T.Y."/>
        </authorList>
    </citation>
    <scope>NUCLEOTIDE SEQUENCE [LARGE SCALE GENOMIC DNA]</scope>
    <source>
        <strain evidence="1 2">EX-07</strain>
    </source>
</reference>
<sequence>MNQALITIVLHAIKEQYVSEKAFYSGQLDISSQSWDRWKKGEHGLKPDNMSIVSRLFTDYEWMLVQKVSRNAEIFPEVANEPVREYHFLKYQVAKKWLETGVAKISWKSSEKTTQVIEHRKPATTTLRLVVNYEFWSYEDIIDLRLPSVIRYQIESQKVDLLEWLSENDPDTIQTMQK</sequence>
<accession>A0A1S6ILQ2</accession>
<evidence type="ECO:0000313" key="2">
    <source>
        <dbReference type="Proteomes" id="UP000188993"/>
    </source>
</evidence>
<dbReference type="STRING" id="708126.BW727_100054"/>
<dbReference type="EMBL" id="CP019728">
    <property type="protein sequence ID" value="AQS52464.1"/>
    <property type="molecule type" value="Genomic_DNA"/>
</dbReference>
<proteinExistence type="predicted"/>
<organism evidence="1 2">
    <name type="scientific">Jeotgalibaca dankookensis</name>
    <dbReference type="NCBI Taxonomy" id="708126"/>
    <lineage>
        <taxon>Bacteria</taxon>
        <taxon>Bacillati</taxon>
        <taxon>Bacillota</taxon>
        <taxon>Bacilli</taxon>
        <taxon>Lactobacillales</taxon>
        <taxon>Carnobacteriaceae</taxon>
        <taxon>Jeotgalibaca</taxon>
    </lineage>
</organism>
<name>A0A1S6ILQ2_9LACT</name>
<dbReference type="KEGG" id="jda:BW727_100054"/>
<dbReference type="AlphaFoldDB" id="A0A1S6ILQ2"/>
<keyword evidence="2" id="KW-1185">Reference proteome</keyword>
<gene>
    <name evidence="1" type="ORF">BW727_100054</name>
</gene>
<dbReference type="OrthoDB" id="2187056at2"/>